<dbReference type="GeneID" id="22587003"/>
<protein>
    <submittedName>
        <fullName evidence="1">Uncharacterized protein</fullName>
    </submittedName>
</protein>
<organism evidence="1 2">
    <name type="scientific">Paracoccidioides brasiliensis (strain Pb18)</name>
    <dbReference type="NCBI Taxonomy" id="502780"/>
    <lineage>
        <taxon>Eukaryota</taxon>
        <taxon>Fungi</taxon>
        <taxon>Dikarya</taxon>
        <taxon>Ascomycota</taxon>
        <taxon>Pezizomycotina</taxon>
        <taxon>Eurotiomycetes</taxon>
        <taxon>Eurotiomycetidae</taxon>
        <taxon>Onygenales</taxon>
        <taxon>Ajellomycetaceae</taxon>
        <taxon>Paracoccidioides</taxon>
    </lineage>
</organism>
<evidence type="ECO:0000313" key="1">
    <source>
        <dbReference type="EMBL" id="KGM92653.1"/>
    </source>
</evidence>
<proteinExistence type="predicted"/>
<dbReference type="Proteomes" id="UP000001628">
    <property type="component" value="Unassembled WGS sequence"/>
</dbReference>
<dbReference type="HOGENOM" id="CLU_2655154_0_0_1"/>
<name>A0A0A0HW86_PARBD</name>
<dbReference type="InParanoid" id="A0A0A0HW86"/>
<reference evidence="1 2" key="1">
    <citation type="journal article" date="2011" name="PLoS Genet.">
        <title>Comparative genomic analysis of human fungal pathogens causing paracoccidioidomycosis.</title>
        <authorList>
            <person name="Desjardins C.A."/>
            <person name="Champion M.D."/>
            <person name="Holder J.W."/>
            <person name="Muszewska A."/>
            <person name="Goldberg J."/>
            <person name="Bailao A.M."/>
            <person name="Brigido M.M."/>
            <person name="Ferreira M.E."/>
            <person name="Garcia A.M."/>
            <person name="Grynberg M."/>
            <person name="Gujja S."/>
            <person name="Heiman D.I."/>
            <person name="Henn M.R."/>
            <person name="Kodira C.D."/>
            <person name="Leon-Narvaez H."/>
            <person name="Longo L.V."/>
            <person name="Ma L.J."/>
            <person name="Malavazi I."/>
            <person name="Matsuo A.L."/>
            <person name="Morais F.V."/>
            <person name="Pereira M."/>
            <person name="Rodriguez-Brito S."/>
            <person name="Sakthikumar S."/>
            <person name="Salem-Izacc S.M."/>
            <person name="Sykes S.M."/>
            <person name="Teixeira M.M."/>
            <person name="Vallejo M.C."/>
            <person name="Walter M.E."/>
            <person name="Yandava C."/>
            <person name="Young S."/>
            <person name="Zeng Q."/>
            <person name="Zucker J."/>
            <person name="Felipe M.S."/>
            <person name="Goldman G.H."/>
            <person name="Haas B.J."/>
            <person name="McEwen J.G."/>
            <person name="Nino-Vega G."/>
            <person name="Puccia R."/>
            <person name="San-Blas G."/>
            <person name="Soares C.M."/>
            <person name="Birren B.W."/>
            <person name="Cuomo C.A."/>
        </authorList>
    </citation>
    <scope>NUCLEOTIDE SEQUENCE [LARGE SCALE GENOMIC DNA]</scope>
    <source>
        <strain evidence="1 2">Pb18</strain>
    </source>
</reference>
<evidence type="ECO:0000313" key="2">
    <source>
        <dbReference type="Proteomes" id="UP000001628"/>
    </source>
</evidence>
<dbReference type="EMBL" id="KN275957">
    <property type="protein sequence ID" value="KGM92653.1"/>
    <property type="molecule type" value="Genomic_DNA"/>
</dbReference>
<sequence length="76" mass="8633">MEMYGVRAEPVEAVKQPEREEIRKIERNRAGGDHAGKTFYAAFRRESQELWVNGNGYDDGGSNRNCLVRFATADPD</sequence>
<gene>
    <name evidence="1" type="ORF">PADG_11106</name>
</gene>
<keyword evidence="2" id="KW-1185">Reference proteome</keyword>
<dbReference type="KEGG" id="pbn:PADG_11106"/>
<dbReference type="VEuPathDB" id="FungiDB:PADG_11106"/>
<dbReference type="AlphaFoldDB" id="A0A0A0HW86"/>
<dbReference type="RefSeq" id="XP_010756706.1">
    <property type="nucleotide sequence ID" value="XM_010758404.1"/>
</dbReference>
<accession>A0A0A0HW86</accession>